<keyword evidence="1" id="KW-0472">Membrane</keyword>
<evidence type="ECO:0000313" key="2">
    <source>
        <dbReference type="EMBL" id="OXA93393.1"/>
    </source>
</evidence>
<dbReference type="EMBL" id="MUGW01000014">
    <property type="protein sequence ID" value="OXA93393.1"/>
    <property type="molecule type" value="Genomic_DNA"/>
</dbReference>
<name>A0A226HGK0_9FLAO</name>
<sequence length="80" mass="9535">MIMKKLKDTYLFQVNFRDNYDEFWIREDLEEISSSFDYKLLEESKVMMIAASVIYAGEIIFVLNQYNIDYSCLVGLEVKN</sequence>
<protein>
    <submittedName>
        <fullName evidence="2">Uncharacterized protein</fullName>
    </submittedName>
</protein>
<keyword evidence="1" id="KW-1133">Transmembrane helix</keyword>
<keyword evidence="3" id="KW-1185">Reference proteome</keyword>
<accession>A0A226HGK0</accession>
<comment type="caution">
    <text evidence="2">The sequence shown here is derived from an EMBL/GenBank/DDBJ whole genome shotgun (WGS) entry which is preliminary data.</text>
</comment>
<organism evidence="2 3">
    <name type="scientific">Flavobacterium hercynium</name>
    <dbReference type="NCBI Taxonomy" id="387094"/>
    <lineage>
        <taxon>Bacteria</taxon>
        <taxon>Pseudomonadati</taxon>
        <taxon>Bacteroidota</taxon>
        <taxon>Flavobacteriia</taxon>
        <taxon>Flavobacteriales</taxon>
        <taxon>Flavobacteriaceae</taxon>
        <taxon>Flavobacterium</taxon>
    </lineage>
</organism>
<reference evidence="2 3" key="1">
    <citation type="submission" date="2016-11" db="EMBL/GenBank/DDBJ databases">
        <title>Whole genomes of Flavobacteriaceae.</title>
        <authorList>
            <person name="Stine C."/>
            <person name="Li C."/>
            <person name="Tadesse D."/>
        </authorList>
    </citation>
    <scope>NUCLEOTIDE SEQUENCE [LARGE SCALE GENOMIC DNA]</scope>
    <source>
        <strain evidence="2 3">DSM 18292</strain>
    </source>
</reference>
<dbReference type="AlphaFoldDB" id="A0A226HGK0"/>
<gene>
    <name evidence="2" type="ORF">B0A66_06860</name>
</gene>
<proteinExistence type="predicted"/>
<dbReference type="Proteomes" id="UP000198345">
    <property type="component" value="Unassembled WGS sequence"/>
</dbReference>
<keyword evidence="1" id="KW-0812">Transmembrane</keyword>
<evidence type="ECO:0000313" key="3">
    <source>
        <dbReference type="Proteomes" id="UP000198345"/>
    </source>
</evidence>
<evidence type="ECO:0000256" key="1">
    <source>
        <dbReference type="SAM" id="Phobius"/>
    </source>
</evidence>
<feature type="transmembrane region" description="Helical" evidence="1">
    <location>
        <begin position="46"/>
        <end position="66"/>
    </location>
</feature>